<dbReference type="Proteomes" id="UP001595075">
    <property type="component" value="Unassembled WGS sequence"/>
</dbReference>
<comment type="caution">
    <text evidence="1">The sequence shown here is derived from an EMBL/GenBank/DDBJ whole genome shotgun (WGS) entry which is preliminary data.</text>
</comment>
<organism evidence="1 2">
    <name type="scientific">Oculimacula yallundae</name>
    <dbReference type="NCBI Taxonomy" id="86028"/>
    <lineage>
        <taxon>Eukaryota</taxon>
        <taxon>Fungi</taxon>
        <taxon>Dikarya</taxon>
        <taxon>Ascomycota</taxon>
        <taxon>Pezizomycotina</taxon>
        <taxon>Leotiomycetes</taxon>
        <taxon>Helotiales</taxon>
        <taxon>Ploettnerulaceae</taxon>
        <taxon>Oculimacula</taxon>
    </lineage>
</organism>
<name>A0ABR4CKH9_9HELO</name>
<gene>
    <name evidence="1" type="ORF">VTL71DRAFT_13486</name>
</gene>
<reference evidence="1 2" key="1">
    <citation type="journal article" date="2024" name="Commun. Biol.">
        <title>Comparative genomic analysis of thermophilic fungi reveals convergent evolutionary adaptations and gene losses.</title>
        <authorList>
            <person name="Steindorff A.S."/>
            <person name="Aguilar-Pontes M.V."/>
            <person name="Robinson A.J."/>
            <person name="Andreopoulos B."/>
            <person name="LaButti K."/>
            <person name="Kuo A."/>
            <person name="Mondo S."/>
            <person name="Riley R."/>
            <person name="Otillar R."/>
            <person name="Haridas S."/>
            <person name="Lipzen A."/>
            <person name="Grimwood J."/>
            <person name="Schmutz J."/>
            <person name="Clum A."/>
            <person name="Reid I.D."/>
            <person name="Moisan M.C."/>
            <person name="Butler G."/>
            <person name="Nguyen T.T.M."/>
            <person name="Dewar K."/>
            <person name="Conant G."/>
            <person name="Drula E."/>
            <person name="Henrissat B."/>
            <person name="Hansel C."/>
            <person name="Singer S."/>
            <person name="Hutchinson M.I."/>
            <person name="de Vries R.P."/>
            <person name="Natvig D.O."/>
            <person name="Powell A.J."/>
            <person name="Tsang A."/>
            <person name="Grigoriev I.V."/>
        </authorList>
    </citation>
    <scope>NUCLEOTIDE SEQUENCE [LARGE SCALE GENOMIC DNA]</scope>
    <source>
        <strain evidence="1 2">CBS 494.80</strain>
    </source>
</reference>
<proteinExistence type="predicted"/>
<accession>A0ABR4CKH9</accession>
<sequence>MRLPGSREKAQQNRHVTVIDQIFYPCISQLKVFQSLSCPSPELFTNILGICLVQSTHQRRLPFPCQVDQITPLKNNTFVT</sequence>
<evidence type="ECO:0000313" key="2">
    <source>
        <dbReference type="Proteomes" id="UP001595075"/>
    </source>
</evidence>
<dbReference type="EMBL" id="JAZHXI010000006">
    <property type="protein sequence ID" value="KAL2070460.1"/>
    <property type="molecule type" value="Genomic_DNA"/>
</dbReference>
<keyword evidence="2" id="KW-1185">Reference proteome</keyword>
<protein>
    <submittedName>
        <fullName evidence="1">Uncharacterized protein</fullName>
    </submittedName>
</protein>
<evidence type="ECO:0000313" key="1">
    <source>
        <dbReference type="EMBL" id="KAL2070460.1"/>
    </source>
</evidence>